<feature type="region of interest" description="Disordered" evidence="1">
    <location>
        <begin position="335"/>
        <end position="356"/>
    </location>
</feature>
<accession>A0ABY5CZH6</accession>
<feature type="transmembrane region" description="Helical" evidence="2">
    <location>
        <begin position="66"/>
        <end position="90"/>
    </location>
</feature>
<evidence type="ECO:0000313" key="3">
    <source>
        <dbReference type="EMBL" id="USY17311.1"/>
    </source>
</evidence>
<keyword evidence="2" id="KW-0812">Transmembrane</keyword>
<feature type="transmembrane region" description="Helical" evidence="2">
    <location>
        <begin position="114"/>
        <end position="144"/>
    </location>
</feature>
<dbReference type="EMBL" id="CP099837">
    <property type="protein sequence ID" value="USY17311.1"/>
    <property type="molecule type" value="Genomic_DNA"/>
</dbReference>
<dbReference type="Proteomes" id="UP001055940">
    <property type="component" value="Chromosome"/>
</dbReference>
<keyword evidence="2" id="KW-1133">Transmembrane helix</keyword>
<feature type="compositionally biased region" description="Low complexity" evidence="1">
    <location>
        <begin position="33"/>
        <end position="42"/>
    </location>
</feature>
<evidence type="ECO:0000313" key="4">
    <source>
        <dbReference type="Proteomes" id="UP001055940"/>
    </source>
</evidence>
<feature type="transmembrane region" description="Helical" evidence="2">
    <location>
        <begin position="165"/>
        <end position="188"/>
    </location>
</feature>
<proteinExistence type="predicted"/>
<feature type="compositionally biased region" description="Basic and acidic residues" evidence="1">
    <location>
        <begin position="347"/>
        <end position="356"/>
    </location>
</feature>
<reference evidence="3" key="1">
    <citation type="submission" date="2022-06" db="EMBL/GenBank/DDBJ databases">
        <authorList>
            <person name="Ping M."/>
        </authorList>
    </citation>
    <scope>NUCLEOTIDE SEQUENCE</scope>
    <source>
        <strain evidence="3">JCM11759T</strain>
    </source>
</reference>
<feature type="transmembrane region" description="Helical" evidence="2">
    <location>
        <begin position="194"/>
        <end position="219"/>
    </location>
</feature>
<feature type="region of interest" description="Disordered" evidence="1">
    <location>
        <begin position="1"/>
        <end position="43"/>
    </location>
</feature>
<feature type="transmembrane region" description="Helical" evidence="2">
    <location>
        <begin position="280"/>
        <end position="303"/>
    </location>
</feature>
<keyword evidence="2" id="KW-0472">Membrane</keyword>
<dbReference type="RefSeq" id="WP_254416887.1">
    <property type="nucleotide sequence ID" value="NZ_BAAAJB010000074.1"/>
</dbReference>
<evidence type="ECO:0000256" key="1">
    <source>
        <dbReference type="SAM" id="MobiDB-lite"/>
    </source>
</evidence>
<name>A0ABY5CZH6_9ACTN</name>
<feature type="transmembrane region" description="Helical" evidence="2">
    <location>
        <begin position="240"/>
        <end position="260"/>
    </location>
</feature>
<keyword evidence="4" id="KW-1185">Reference proteome</keyword>
<organism evidence="3 4">
    <name type="scientific">Nocardiopsis exhalans</name>
    <dbReference type="NCBI Taxonomy" id="163604"/>
    <lineage>
        <taxon>Bacteria</taxon>
        <taxon>Bacillati</taxon>
        <taxon>Actinomycetota</taxon>
        <taxon>Actinomycetes</taxon>
        <taxon>Streptosporangiales</taxon>
        <taxon>Nocardiopsidaceae</taxon>
        <taxon>Nocardiopsis</taxon>
    </lineage>
</organism>
<feature type="compositionally biased region" description="Basic and acidic residues" evidence="1">
    <location>
        <begin position="1"/>
        <end position="25"/>
    </location>
</feature>
<sequence length="791" mass="83439">MMGEPDDRPDHDGDVQEKPDADHPDGSPGAGGAAAEPSDAAPTDLSLQDYASDLRKRVFEVYARNLWPLLLVAGLPVVPLVLLAQISVVLPAREGAYLNGVLQSTAETLGTPSLVVLGTVLVLAVLVGPIPLGGSVLLGGGALLGRRITVRGAWRGALRRYFTTLTWALMLFGLVVVALAASLWLVLLGWPLPLIGLVVLPPLLYLLTPFSVMLPAALLEGHGPFRGLAAAWRIGRERRWPHFLFVAASYSATVLFNTALQRSLLRWAELPENGLLTVALTATSATLVAPLALLLLCAPVLLLRAPVVCSGTNFGGLRSADDLDLSRVDRQLSAISSSTGAPASDVPQERSEAPRGRDRRWITVSVLLVALFAPPLVGPATVAANPFGLAEMTASQSETVAGNGSLVSISITDGAALIGRAHIDGVEFTNCDPDCTVELQHDTWDAGNGFSVEGGRPLRTQWVKFEHGVESGEDRHAPHPESGLYLYACDQASECGDDTDPVLLRPFDGHTAALASAVAPIAGGGVVVASYVRNDDRLAPDEVVGGDTGGLRVHVCEETGCADPRVLDVPPELVGDGFDLGRAHLDVAGAPEGGFGVAAMDLDFGSLSLVTCADADCAEPEVTELVGDRFRLRNESPRRLKAGARIEYRSDGTPVVAYRDPLSGQARLVSCHDAVCSEFTDTAVTGPSWARPVPGLAVDSLDRPHLLTTDMEENRLVLLSCVDRGCGETVSRGLVGFEGEPVSTALAFDPHDRPHMAWGEHTAETVFGGPLAELLYLGCTEPYCGSEPVTP</sequence>
<dbReference type="PRINTS" id="PR00173">
    <property type="entry name" value="EDTRNSPORT"/>
</dbReference>
<evidence type="ECO:0000256" key="2">
    <source>
        <dbReference type="SAM" id="Phobius"/>
    </source>
</evidence>
<protein>
    <submittedName>
        <fullName evidence="3">Uncharacterized protein</fullName>
    </submittedName>
</protein>
<feature type="transmembrane region" description="Helical" evidence="2">
    <location>
        <begin position="360"/>
        <end position="377"/>
    </location>
</feature>
<gene>
    <name evidence="3" type="ORF">NE857_18340</name>
</gene>